<dbReference type="RefSeq" id="WP_203166391.1">
    <property type="nucleotide sequence ID" value="NZ_JAEVLS010000001.1"/>
</dbReference>
<dbReference type="Gene3D" id="3.10.129.10">
    <property type="entry name" value="Hotdog Thioesterase"/>
    <property type="match status" value="1"/>
</dbReference>
<reference evidence="2 3" key="1">
    <citation type="journal article" date="2021" name="Int. J. Syst. Evol. Microbiol.">
        <title>Steroidobacter gossypii sp. nov., isolated from soil of cotton cropping field.</title>
        <authorList>
            <person name="Huang R."/>
            <person name="Yang S."/>
            <person name="Zhen C."/>
            <person name="Liu W."/>
        </authorList>
    </citation>
    <scope>NUCLEOTIDE SEQUENCE [LARGE SCALE GENOMIC DNA]</scope>
    <source>
        <strain evidence="2 3">S1-65</strain>
    </source>
</reference>
<keyword evidence="3" id="KW-1185">Reference proteome</keyword>
<protein>
    <recommendedName>
        <fullName evidence="1">ApeI dehydratase-like domain-containing protein</fullName>
    </recommendedName>
</protein>
<feature type="domain" description="ApeI dehydratase-like" evidence="1">
    <location>
        <begin position="8"/>
        <end position="95"/>
    </location>
</feature>
<evidence type="ECO:0000259" key="1">
    <source>
        <dbReference type="Pfam" id="PF22818"/>
    </source>
</evidence>
<evidence type="ECO:0000313" key="3">
    <source>
        <dbReference type="Proteomes" id="UP000661077"/>
    </source>
</evidence>
<comment type="caution">
    <text evidence="2">The sequence shown here is derived from an EMBL/GenBank/DDBJ whole genome shotgun (WGS) entry which is preliminary data.</text>
</comment>
<name>A0ABS1WTZ7_9GAMM</name>
<dbReference type="Pfam" id="PF22818">
    <property type="entry name" value="ApeI-like"/>
    <property type="match status" value="1"/>
</dbReference>
<accession>A0ABS1WTZ7</accession>
<evidence type="ECO:0000313" key="2">
    <source>
        <dbReference type="EMBL" id="MBM0104448.1"/>
    </source>
</evidence>
<dbReference type="InterPro" id="IPR054545">
    <property type="entry name" value="ApeI-like"/>
</dbReference>
<sequence>MSAAAHATVLRIDANHPSLPGHFPGQPIVPGVVLLDCVLQEAERWLQRPMRVLALPNAKFTAPLLPGESADLQLKLDARELRFSLSRDGAAIAQGLFSIAEPAQP</sequence>
<proteinExistence type="predicted"/>
<dbReference type="EMBL" id="JAEVLS010000001">
    <property type="protein sequence ID" value="MBM0104448.1"/>
    <property type="molecule type" value="Genomic_DNA"/>
</dbReference>
<dbReference type="Proteomes" id="UP000661077">
    <property type="component" value="Unassembled WGS sequence"/>
</dbReference>
<dbReference type="InterPro" id="IPR029069">
    <property type="entry name" value="HotDog_dom_sf"/>
</dbReference>
<gene>
    <name evidence="2" type="ORF">JM946_06805</name>
</gene>
<organism evidence="2 3">
    <name type="scientific">Steroidobacter gossypii</name>
    <dbReference type="NCBI Taxonomy" id="2805490"/>
    <lineage>
        <taxon>Bacteria</taxon>
        <taxon>Pseudomonadati</taxon>
        <taxon>Pseudomonadota</taxon>
        <taxon>Gammaproteobacteria</taxon>
        <taxon>Steroidobacterales</taxon>
        <taxon>Steroidobacteraceae</taxon>
        <taxon>Steroidobacter</taxon>
    </lineage>
</organism>
<dbReference type="SUPFAM" id="SSF54637">
    <property type="entry name" value="Thioesterase/thiol ester dehydrase-isomerase"/>
    <property type="match status" value="1"/>
</dbReference>